<name>A0A346XVQ1_9ACTN</name>
<dbReference type="InterPro" id="IPR000792">
    <property type="entry name" value="Tscrpt_reg_LuxR_C"/>
</dbReference>
<keyword evidence="1" id="KW-0805">Transcription regulation</keyword>
<dbReference type="PROSITE" id="PS50043">
    <property type="entry name" value="HTH_LUXR_2"/>
    <property type="match status" value="1"/>
</dbReference>
<dbReference type="SMART" id="SM00421">
    <property type="entry name" value="HTH_LUXR"/>
    <property type="match status" value="1"/>
</dbReference>
<organism evidence="6 7">
    <name type="scientific">Euzebya pacifica</name>
    <dbReference type="NCBI Taxonomy" id="1608957"/>
    <lineage>
        <taxon>Bacteria</taxon>
        <taxon>Bacillati</taxon>
        <taxon>Actinomycetota</taxon>
        <taxon>Nitriliruptoria</taxon>
        <taxon>Euzebyales</taxon>
    </lineage>
</organism>
<dbReference type="GO" id="GO:0006355">
    <property type="term" value="P:regulation of DNA-templated transcription"/>
    <property type="evidence" value="ECO:0007669"/>
    <property type="project" value="InterPro"/>
</dbReference>
<evidence type="ECO:0000313" key="7">
    <source>
        <dbReference type="Proteomes" id="UP000264006"/>
    </source>
</evidence>
<dbReference type="InterPro" id="IPR016032">
    <property type="entry name" value="Sig_transdc_resp-reg_C-effctor"/>
</dbReference>
<dbReference type="KEGG" id="euz:DVS28_a1606"/>
<evidence type="ECO:0000259" key="5">
    <source>
        <dbReference type="PROSITE" id="PS50043"/>
    </source>
</evidence>
<proteinExistence type="predicted"/>
<dbReference type="AlphaFoldDB" id="A0A346XVQ1"/>
<keyword evidence="7" id="KW-1185">Reference proteome</keyword>
<gene>
    <name evidence="6" type="ORF">DVS28_a1606</name>
</gene>
<dbReference type="SUPFAM" id="SSF46894">
    <property type="entry name" value="C-terminal effector domain of the bipartite response regulators"/>
    <property type="match status" value="1"/>
</dbReference>
<evidence type="ECO:0000256" key="3">
    <source>
        <dbReference type="ARBA" id="ARBA00023163"/>
    </source>
</evidence>
<evidence type="ECO:0000256" key="2">
    <source>
        <dbReference type="ARBA" id="ARBA00023125"/>
    </source>
</evidence>
<keyword evidence="2" id="KW-0238">DNA-binding</keyword>
<dbReference type="InterPro" id="IPR036388">
    <property type="entry name" value="WH-like_DNA-bd_sf"/>
</dbReference>
<reference evidence="6 7" key="1">
    <citation type="submission" date="2018-09" db="EMBL/GenBank/DDBJ databases">
        <title>Complete genome sequence of Euzebya sp. DY32-46 isolated from seawater of Pacific Ocean.</title>
        <authorList>
            <person name="Xu L."/>
            <person name="Wu Y.-H."/>
            <person name="Xu X.-W."/>
        </authorList>
    </citation>
    <scope>NUCLEOTIDE SEQUENCE [LARGE SCALE GENOMIC DNA]</scope>
    <source>
        <strain evidence="6 7">DY32-46</strain>
    </source>
</reference>
<accession>A0A346XVQ1</accession>
<feature type="region of interest" description="Disordered" evidence="4">
    <location>
        <begin position="341"/>
        <end position="373"/>
    </location>
</feature>
<feature type="domain" description="HTH luxR-type" evidence="5">
    <location>
        <begin position="268"/>
        <end position="333"/>
    </location>
</feature>
<evidence type="ECO:0000256" key="1">
    <source>
        <dbReference type="ARBA" id="ARBA00023015"/>
    </source>
</evidence>
<keyword evidence="3" id="KW-0804">Transcription</keyword>
<dbReference type="Gene3D" id="1.10.10.10">
    <property type="entry name" value="Winged helix-like DNA-binding domain superfamily/Winged helix DNA-binding domain"/>
    <property type="match status" value="1"/>
</dbReference>
<dbReference type="PANTHER" id="PTHR44688">
    <property type="entry name" value="DNA-BINDING TRANSCRIPTIONAL ACTIVATOR DEVR_DOSR"/>
    <property type="match status" value="1"/>
</dbReference>
<evidence type="ECO:0000256" key="4">
    <source>
        <dbReference type="SAM" id="MobiDB-lite"/>
    </source>
</evidence>
<dbReference type="EMBL" id="CP031165">
    <property type="protein sequence ID" value="AXV06298.1"/>
    <property type="molecule type" value="Genomic_DNA"/>
</dbReference>
<sequence length="373" mass="39956">MLGRLQDAARAGCDLVTLWRTVTPVLQQALPHAHSPCFFTVDPESIIVTSHFQEGLPEIPTEWLAREYTAPDHNAMTAVIRSRSGVGTLHDATGGRPEIARKFHEEMQPFGCEQELIFALRTPDGTPWGAVGLYREAGQPLFDEHDTALAAAAGRVLAEGARFAACHGQASDPDLDDPPGLVVLSRDYAAVSATPAAAGWLAELGGDLGRLPAVVVAAAGAARTGREPLARARGTSGRWVDVHAAPMQPPGRVAVVLQDANPLRLAELLMAAYGLTRRERDVVREVIAGRSTNQIARRLGITPGTVQQHTSRILARTGTGSRGELVSLVFRSRYLARVRDNERRTEQGLPVRDGPSPLAPIPGPRPAEQTAVP</sequence>
<dbReference type="CDD" id="cd06170">
    <property type="entry name" value="LuxR_C_like"/>
    <property type="match status" value="1"/>
</dbReference>
<dbReference type="GO" id="GO:0003677">
    <property type="term" value="F:DNA binding"/>
    <property type="evidence" value="ECO:0007669"/>
    <property type="project" value="UniProtKB-KW"/>
</dbReference>
<protein>
    <submittedName>
        <fullName evidence="6">Putative transcriptional regulator</fullName>
    </submittedName>
</protein>
<evidence type="ECO:0000313" key="6">
    <source>
        <dbReference type="EMBL" id="AXV06298.1"/>
    </source>
</evidence>
<dbReference type="Proteomes" id="UP000264006">
    <property type="component" value="Chromosome"/>
</dbReference>
<dbReference type="PRINTS" id="PR00038">
    <property type="entry name" value="HTHLUXR"/>
</dbReference>
<dbReference type="PANTHER" id="PTHR44688:SF16">
    <property type="entry name" value="DNA-BINDING TRANSCRIPTIONAL ACTIVATOR DEVR_DOSR"/>
    <property type="match status" value="1"/>
</dbReference>
<dbReference type="PROSITE" id="PS00622">
    <property type="entry name" value="HTH_LUXR_1"/>
    <property type="match status" value="1"/>
</dbReference>
<dbReference type="Pfam" id="PF00196">
    <property type="entry name" value="GerE"/>
    <property type="match status" value="1"/>
</dbReference>